<gene>
    <name evidence="1" type="ORF">IE53DRAFT_391282</name>
</gene>
<name>A0ACD0NL50_9BASI</name>
<reference evidence="1 2" key="1">
    <citation type="journal article" date="2018" name="Mol. Biol. Evol.">
        <title>Broad Genomic Sampling Reveals a Smut Pathogenic Ancestry of the Fungal Clade Ustilaginomycotina.</title>
        <authorList>
            <person name="Kijpornyongpan T."/>
            <person name="Mondo S.J."/>
            <person name="Barry K."/>
            <person name="Sandor L."/>
            <person name="Lee J."/>
            <person name="Lipzen A."/>
            <person name="Pangilinan J."/>
            <person name="LaButti K."/>
            <person name="Hainaut M."/>
            <person name="Henrissat B."/>
            <person name="Grigoriev I.V."/>
            <person name="Spatafora J.W."/>
            <person name="Aime M.C."/>
        </authorList>
    </citation>
    <scope>NUCLEOTIDE SEQUENCE [LARGE SCALE GENOMIC DNA]</scope>
    <source>
        <strain evidence="1 2">SA 807</strain>
    </source>
</reference>
<organism evidence="1 2">
    <name type="scientific">Violaceomyces palustris</name>
    <dbReference type="NCBI Taxonomy" id="1673888"/>
    <lineage>
        <taxon>Eukaryota</taxon>
        <taxon>Fungi</taxon>
        <taxon>Dikarya</taxon>
        <taxon>Basidiomycota</taxon>
        <taxon>Ustilaginomycotina</taxon>
        <taxon>Ustilaginomycetes</taxon>
        <taxon>Violaceomycetales</taxon>
        <taxon>Violaceomycetaceae</taxon>
        <taxon>Violaceomyces</taxon>
    </lineage>
</organism>
<dbReference type="EMBL" id="KZ820913">
    <property type="protein sequence ID" value="PWN46543.1"/>
    <property type="molecule type" value="Genomic_DNA"/>
</dbReference>
<protein>
    <submittedName>
        <fullName evidence="1">Sec1-like protein</fullName>
    </submittedName>
</protein>
<evidence type="ECO:0000313" key="1">
    <source>
        <dbReference type="EMBL" id="PWN46543.1"/>
    </source>
</evidence>
<feature type="non-terminal residue" evidence="1">
    <location>
        <position position="1"/>
    </location>
</feature>
<accession>A0ACD0NL50</accession>
<evidence type="ECO:0000313" key="2">
    <source>
        <dbReference type="Proteomes" id="UP000245626"/>
    </source>
</evidence>
<sequence length="655" mass="71041">HIKADRQARQSSTSLQHTYTISFVPHRTEPCLQLLDQEQVLSDVTLLDFGLEFIPLEKDLISLEDDNAWRHVFSDGDHTALFRSAQALMTLQHVYGLFPRIVGKGNLAKRLADLLIRQRREHLASDPSNPALTVPSQSVDSLIIIDRSVDLATPLCTQLTYEGLIDEVIGIKNAHVEVDPSLLSSSNSGAPTAASGSGTPLQMTSVPRKKKQRLDSTADPLFPQVRDENFAVVGEKLHRIAKRINEDYDGRHNAKTVQQIRAFVGKLGNLQSQHASLRLHTGLTEQIMGLTGSEEFNRALEIQQNLVAGLDVSAQQAAIEDLINYEAPLLSVLRLLCLSSVVAGGIKPKNLEFVKREILQTYGYEHLPLLLALSKVGLLQRITPTSNRINGGGGGGGVGGFSTVRRSLKLINDDVDEKNPTDVSYVYSGYAPLSIRLVQAVAQKEALLDPPMPIHASSDQGGKTNASRINSRSNLPRAHPIVGWRGFEDVVNSLPGYTFDEIQGGRGGSSSGGGLVVSNLGPMGLHSNGTTNKGQSSGGVGSAAVSHQESADPNKNEEGKRIRNLGHVHQPLASTTTTTPWSDPDSVKTTIVFFLGGVTFTEVAALRLMSRQTTNRRYLVATTNTLNGNTILSSLDPRREEEGTKSNQFGIQPVR</sequence>
<keyword evidence="2" id="KW-1185">Reference proteome</keyword>
<dbReference type="Proteomes" id="UP000245626">
    <property type="component" value="Unassembled WGS sequence"/>
</dbReference>
<proteinExistence type="predicted"/>